<feature type="coiled-coil region" evidence="1">
    <location>
        <begin position="11"/>
        <end position="61"/>
    </location>
</feature>
<evidence type="ECO:0000313" key="2">
    <source>
        <dbReference type="EMBL" id="CAG8679344.1"/>
    </source>
</evidence>
<dbReference type="Proteomes" id="UP000789508">
    <property type="component" value="Unassembled WGS sequence"/>
</dbReference>
<comment type="caution">
    <text evidence="2">The sequence shown here is derived from an EMBL/GenBank/DDBJ whole genome shotgun (WGS) entry which is preliminary data.</text>
</comment>
<dbReference type="OrthoDB" id="2434658at2759"/>
<name>A0A9N9EL63_9GLOM</name>
<accession>A0A9N9EL63</accession>
<sequence length="120" mass="13792">MLLGELDKLTNPNISQEITKLRERVRNLKIEHLPPKLANQKSELQQLINQSKNKLGELQSLLDIFLDNQIEVVQNPENDFARKQTGKLKGLLRAKLTDAEIKNLQDKQAEIIQLQEQLTS</sequence>
<keyword evidence="3" id="KW-1185">Reference proteome</keyword>
<protein>
    <submittedName>
        <fullName evidence="2">1454_t:CDS:1</fullName>
    </submittedName>
</protein>
<dbReference type="AlphaFoldDB" id="A0A9N9EL63"/>
<organism evidence="2 3">
    <name type="scientific">Ambispora leptoticha</name>
    <dbReference type="NCBI Taxonomy" id="144679"/>
    <lineage>
        <taxon>Eukaryota</taxon>
        <taxon>Fungi</taxon>
        <taxon>Fungi incertae sedis</taxon>
        <taxon>Mucoromycota</taxon>
        <taxon>Glomeromycotina</taxon>
        <taxon>Glomeromycetes</taxon>
        <taxon>Archaeosporales</taxon>
        <taxon>Ambisporaceae</taxon>
        <taxon>Ambispora</taxon>
    </lineage>
</organism>
<gene>
    <name evidence="2" type="ORF">ALEPTO_LOCUS10809</name>
</gene>
<proteinExistence type="predicted"/>
<evidence type="ECO:0000256" key="1">
    <source>
        <dbReference type="SAM" id="Coils"/>
    </source>
</evidence>
<keyword evidence="1" id="KW-0175">Coiled coil</keyword>
<evidence type="ECO:0000313" key="3">
    <source>
        <dbReference type="Proteomes" id="UP000789508"/>
    </source>
</evidence>
<reference evidence="2" key="1">
    <citation type="submission" date="2021-06" db="EMBL/GenBank/DDBJ databases">
        <authorList>
            <person name="Kallberg Y."/>
            <person name="Tangrot J."/>
            <person name="Rosling A."/>
        </authorList>
    </citation>
    <scope>NUCLEOTIDE SEQUENCE</scope>
    <source>
        <strain evidence="2">FL130A</strain>
    </source>
</reference>
<dbReference type="EMBL" id="CAJVPS010013833">
    <property type="protein sequence ID" value="CAG8679344.1"/>
    <property type="molecule type" value="Genomic_DNA"/>
</dbReference>